<evidence type="ECO:0000256" key="1">
    <source>
        <dbReference type="ARBA" id="ARBA00004141"/>
    </source>
</evidence>
<dbReference type="STRING" id="418985.A0A1V9XI07"/>
<evidence type="ECO:0000256" key="7">
    <source>
        <dbReference type="SAM" id="Phobius"/>
    </source>
</evidence>
<evidence type="ECO:0000313" key="9">
    <source>
        <dbReference type="Proteomes" id="UP000192247"/>
    </source>
</evidence>
<comment type="subcellular location">
    <subcellularLocation>
        <location evidence="1">Membrane</location>
        <topology evidence="1">Multi-pass membrane protein</topology>
    </subcellularLocation>
</comment>
<dbReference type="PANTHER" id="PTHR10926:SF0">
    <property type="entry name" value="CDC50, ISOFORM A"/>
    <property type="match status" value="1"/>
</dbReference>
<dbReference type="GO" id="GO:0005794">
    <property type="term" value="C:Golgi apparatus"/>
    <property type="evidence" value="ECO:0007669"/>
    <property type="project" value="TreeGrafter"/>
</dbReference>
<dbReference type="Proteomes" id="UP000192247">
    <property type="component" value="Unassembled WGS sequence"/>
</dbReference>
<dbReference type="EMBL" id="MNPL01010651">
    <property type="protein sequence ID" value="OQR73013.1"/>
    <property type="molecule type" value="Genomic_DNA"/>
</dbReference>
<evidence type="ECO:0000313" key="8">
    <source>
        <dbReference type="EMBL" id="OQR73013.1"/>
    </source>
</evidence>
<reference evidence="8 9" key="1">
    <citation type="journal article" date="2017" name="Gigascience">
        <title>Draft genome of the honey bee ectoparasitic mite, Tropilaelaps mercedesae, is shaped by the parasitic life history.</title>
        <authorList>
            <person name="Dong X."/>
            <person name="Armstrong S.D."/>
            <person name="Xia D."/>
            <person name="Makepeace B.L."/>
            <person name="Darby A.C."/>
            <person name="Kadowaki T."/>
        </authorList>
    </citation>
    <scope>NUCLEOTIDE SEQUENCE [LARGE SCALE GENOMIC DNA]</scope>
    <source>
        <strain evidence="8">Wuxi-XJTLU</strain>
    </source>
</reference>
<protein>
    <submittedName>
        <fullName evidence="8">Cell cycle control protein 50A-like</fullName>
    </submittedName>
</protein>
<gene>
    <name evidence="8" type="ORF">BIW11_10009</name>
</gene>
<keyword evidence="9" id="KW-1185">Reference proteome</keyword>
<sequence>MCTGGFECVCEEPINLDSDFAAHVFIYYGLSNFYQNHRRYVKSRSDKQLLGNPKYTSADCAPFDVLDGLPIAPCGAIANSLFNDTITLEYKDPKNNNWKEVSLLRDQISWYTDKYVKFHNATSYNGTAKPPAWNKTIAEMGGFTNEDLIVWMRTAALPTFRKLYARVDHDFHSEWPFKLPKGEYRARITYNYPVSKFQGRKRVILSNTSWLGGKNPFLGIAYIVVGSICLLLGTAFLFIHQRFGKK</sequence>
<proteinExistence type="inferred from homology"/>
<evidence type="ECO:0000256" key="2">
    <source>
        <dbReference type="ARBA" id="ARBA00009457"/>
    </source>
</evidence>
<dbReference type="InParanoid" id="A0A1V9XI07"/>
<keyword evidence="4 7" id="KW-1133">Transmembrane helix</keyword>
<comment type="similarity">
    <text evidence="2 6">Belongs to the CDC50/LEM3 family.</text>
</comment>
<dbReference type="GO" id="GO:0005886">
    <property type="term" value="C:plasma membrane"/>
    <property type="evidence" value="ECO:0007669"/>
    <property type="project" value="TreeGrafter"/>
</dbReference>
<keyword evidence="3 7" id="KW-0812">Transmembrane</keyword>
<dbReference type="Pfam" id="PF03381">
    <property type="entry name" value="CDC50"/>
    <property type="match status" value="1"/>
</dbReference>
<accession>A0A1V9XI07</accession>
<dbReference type="OrthoDB" id="340608at2759"/>
<feature type="transmembrane region" description="Helical" evidence="7">
    <location>
        <begin position="217"/>
        <end position="239"/>
    </location>
</feature>
<dbReference type="GO" id="GO:0005783">
    <property type="term" value="C:endoplasmic reticulum"/>
    <property type="evidence" value="ECO:0007669"/>
    <property type="project" value="TreeGrafter"/>
</dbReference>
<evidence type="ECO:0000256" key="5">
    <source>
        <dbReference type="ARBA" id="ARBA00023136"/>
    </source>
</evidence>
<name>A0A1V9XI07_9ACAR</name>
<dbReference type="AlphaFoldDB" id="A0A1V9XI07"/>
<keyword evidence="5 6" id="KW-0472">Membrane</keyword>
<evidence type="ECO:0000256" key="3">
    <source>
        <dbReference type="ARBA" id="ARBA00022692"/>
    </source>
</evidence>
<organism evidence="8 9">
    <name type="scientific">Tropilaelaps mercedesae</name>
    <dbReference type="NCBI Taxonomy" id="418985"/>
    <lineage>
        <taxon>Eukaryota</taxon>
        <taxon>Metazoa</taxon>
        <taxon>Ecdysozoa</taxon>
        <taxon>Arthropoda</taxon>
        <taxon>Chelicerata</taxon>
        <taxon>Arachnida</taxon>
        <taxon>Acari</taxon>
        <taxon>Parasitiformes</taxon>
        <taxon>Mesostigmata</taxon>
        <taxon>Gamasina</taxon>
        <taxon>Dermanyssoidea</taxon>
        <taxon>Laelapidae</taxon>
        <taxon>Tropilaelaps</taxon>
    </lineage>
</organism>
<dbReference type="FunCoup" id="A0A1V9XI07">
    <property type="interactions" value="1183"/>
</dbReference>
<evidence type="ECO:0000256" key="4">
    <source>
        <dbReference type="ARBA" id="ARBA00022989"/>
    </source>
</evidence>
<dbReference type="PIRSF" id="PIRSF015840">
    <property type="entry name" value="DUF284_TM_euk"/>
    <property type="match status" value="1"/>
</dbReference>
<comment type="caution">
    <text evidence="8">The sequence shown here is derived from an EMBL/GenBank/DDBJ whole genome shotgun (WGS) entry which is preliminary data.</text>
</comment>
<evidence type="ECO:0000256" key="6">
    <source>
        <dbReference type="PIRNR" id="PIRNR015840"/>
    </source>
</evidence>
<dbReference type="PANTHER" id="PTHR10926">
    <property type="entry name" value="CELL CYCLE CONTROL PROTEIN 50"/>
    <property type="match status" value="1"/>
</dbReference>
<dbReference type="InterPro" id="IPR005045">
    <property type="entry name" value="CDC50/LEM3_fam"/>
</dbReference>